<dbReference type="EMBL" id="JAPDRP010000028">
    <property type="protein sequence ID" value="KAJ9635135.1"/>
    <property type="molecule type" value="Genomic_DNA"/>
</dbReference>
<accession>A0ACC2YIW4</accession>
<dbReference type="Proteomes" id="UP001172680">
    <property type="component" value="Unassembled WGS sequence"/>
</dbReference>
<sequence length="88" mass="9848">MAEKLKMEYTNLGKSGLKISKVILGAMSFGSSEWQEWVLNEDEALPLLKHAYDCGINTWDTADIYSHGRSEEIIGKALTQYSIPAPAW</sequence>
<gene>
    <name evidence="1" type="primary">CSH1_3</name>
    <name evidence="1" type="ORF">H2199_008621</name>
</gene>
<protein>
    <submittedName>
        <fullName evidence="1">CSG1/SUR1-like protein</fullName>
    </submittedName>
</protein>
<organism evidence="1 2">
    <name type="scientific">Coniosporium tulheliwenetii</name>
    <dbReference type="NCBI Taxonomy" id="3383036"/>
    <lineage>
        <taxon>Eukaryota</taxon>
        <taxon>Fungi</taxon>
        <taxon>Dikarya</taxon>
        <taxon>Ascomycota</taxon>
        <taxon>Pezizomycotina</taxon>
        <taxon>Dothideomycetes</taxon>
        <taxon>Dothideomycetes incertae sedis</taxon>
        <taxon>Coniosporium</taxon>
    </lineage>
</organism>
<comment type="caution">
    <text evidence="1">The sequence shown here is derived from an EMBL/GenBank/DDBJ whole genome shotgun (WGS) entry which is preliminary data.</text>
</comment>
<evidence type="ECO:0000313" key="2">
    <source>
        <dbReference type="Proteomes" id="UP001172680"/>
    </source>
</evidence>
<name>A0ACC2YIW4_9PEZI</name>
<proteinExistence type="predicted"/>
<evidence type="ECO:0000313" key="1">
    <source>
        <dbReference type="EMBL" id="KAJ9635135.1"/>
    </source>
</evidence>
<keyword evidence="2" id="KW-1185">Reference proteome</keyword>
<reference evidence="1" key="1">
    <citation type="submission" date="2022-10" db="EMBL/GenBank/DDBJ databases">
        <title>Culturing micro-colonial fungi from biological soil crusts in the Mojave desert and describing Neophaeococcomyces mojavensis, and introducing the new genera and species Taxawa tesnikishii.</title>
        <authorList>
            <person name="Kurbessoian T."/>
            <person name="Stajich J.E."/>
        </authorList>
    </citation>
    <scope>NUCLEOTIDE SEQUENCE</scope>
    <source>
        <strain evidence="1">JES_115</strain>
    </source>
</reference>